<evidence type="ECO:0000256" key="4">
    <source>
        <dbReference type="ARBA" id="ARBA00022448"/>
    </source>
</evidence>
<dbReference type="Pfam" id="PF02050">
    <property type="entry name" value="FliJ"/>
    <property type="match status" value="1"/>
</dbReference>
<keyword evidence="10" id="KW-1006">Bacterial flagellum protein export</keyword>
<dbReference type="InterPro" id="IPR053716">
    <property type="entry name" value="Flag_assembly_chemotaxis_eff"/>
</dbReference>
<dbReference type="GO" id="GO:0071973">
    <property type="term" value="P:bacterial-type flagellum-dependent cell motility"/>
    <property type="evidence" value="ECO:0007669"/>
    <property type="project" value="InterPro"/>
</dbReference>
<dbReference type="KEGG" id="txa:HQN79_08205"/>
<keyword evidence="11" id="KW-0969">Cilium</keyword>
<dbReference type="PANTHER" id="PTHR38786:SF1">
    <property type="entry name" value="FLAGELLAR FLIJ PROTEIN"/>
    <property type="match status" value="1"/>
</dbReference>
<gene>
    <name evidence="11" type="primary">fliJ</name>
    <name evidence="11" type="ORF">HQN79_08205</name>
</gene>
<evidence type="ECO:0000256" key="10">
    <source>
        <dbReference type="ARBA" id="ARBA00023225"/>
    </source>
</evidence>
<dbReference type="NCBIfam" id="TIGR02473">
    <property type="entry name" value="flagell_FliJ"/>
    <property type="match status" value="1"/>
</dbReference>
<proteinExistence type="inferred from homology"/>
<keyword evidence="11" id="KW-0282">Flagellum</keyword>
<keyword evidence="11" id="KW-0966">Cell projection</keyword>
<dbReference type="Proteomes" id="UP000504724">
    <property type="component" value="Chromosome"/>
</dbReference>
<evidence type="ECO:0000256" key="3">
    <source>
        <dbReference type="ARBA" id="ARBA00020392"/>
    </source>
</evidence>
<evidence type="ECO:0000256" key="1">
    <source>
        <dbReference type="ARBA" id="ARBA00004413"/>
    </source>
</evidence>
<dbReference type="Gene3D" id="1.10.287.1700">
    <property type="match status" value="1"/>
</dbReference>
<reference evidence="11 12" key="1">
    <citation type="submission" date="2020-05" db="EMBL/GenBank/DDBJ databases">
        <title>Thiomicrorhabdus sediminis sp.nov. and Thiomicrorhabdus xiamenensis sp.nov., novel sulfur-oxidizing bacteria isolated from coastal sediment.</title>
        <authorList>
            <person name="Liu X."/>
        </authorList>
    </citation>
    <scope>NUCLEOTIDE SEQUENCE [LARGE SCALE GENOMIC DNA]</scope>
    <source>
        <strain evidence="11 12">G2</strain>
    </source>
</reference>
<keyword evidence="6" id="KW-0145">Chemotaxis</keyword>
<dbReference type="EMBL" id="CP054020">
    <property type="protein sequence ID" value="QKI89547.1"/>
    <property type="molecule type" value="Genomic_DNA"/>
</dbReference>
<sequence>MASNLQRWHKLVELAEIEMDNAGKTVAYMQEQFQNAQQQLESLKAYTDEYAQAPTAKVAMGVIELRTHQAFGEKLHQAIAAQTQQVTEKQEMVEKALDAWREKRARLKALQSLYDKKQKQMDSRLSRQEQKMLDELASQQAFQNSHSHH</sequence>
<evidence type="ECO:0000256" key="2">
    <source>
        <dbReference type="ARBA" id="ARBA00010004"/>
    </source>
</evidence>
<comment type="subcellular location">
    <subcellularLocation>
        <location evidence="1">Cell membrane</location>
        <topology evidence="1">Peripheral membrane protein</topology>
        <orientation evidence="1">Cytoplasmic side</orientation>
    </subcellularLocation>
</comment>
<dbReference type="GO" id="GO:0005886">
    <property type="term" value="C:plasma membrane"/>
    <property type="evidence" value="ECO:0007669"/>
    <property type="project" value="UniProtKB-SubCell"/>
</dbReference>
<evidence type="ECO:0000313" key="11">
    <source>
        <dbReference type="EMBL" id="QKI89547.1"/>
    </source>
</evidence>
<dbReference type="PANTHER" id="PTHR38786">
    <property type="entry name" value="FLAGELLAR FLIJ PROTEIN"/>
    <property type="match status" value="1"/>
</dbReference>
<comment type="similarity">
    <text evidence="2">Belongs to the FliJ family.</text>
</comment>
<dbReference type="RefSeq" id="WP_173285470.1">
    <property type="nucleotide sequence ID" value="NZ_CP054020.1"/>
</dbReference>
<keyword evidence="12" id="KW-1185">Reference proteome</keyword>
<evidence type="ECO:0000313" key="12">
    <source>
        <dbReference type="Proteomes" id="UP000504724"/>
    </source>
</evidence>
<dbReference type="AlphaFoldDB" id="A0A7D4TEM6"/>
<organism evidence="11 12">
    <name type="scientific">Thiomicrorhabdus xiamenensis</name>
    <dbReference type="NCBI Taxonomy" id="2739063"/>
    <lineage>
        <taxon>Bacteria</taxon>
        <taxon>Pseudomonadati</taxon>
        <taxon>Pseudomonadota</taxon>
        <taxon>Gammaproteobacteria</taxon>
        <taxon>Thiotrichales</taxon>
        <taxon>Piscirickettsiaceae</taxon>
        <taxon>Thiomicrorhabdus</taxon>
    </lineage>
</organism>
<dbReference type="GO" id="GO:0044781">
    <property type="term" value="P:bacterial-type flagellum organization"/>
    <property type="evidence" value="ECO:0007669"/>
    <property type="project" value="UniProtKB-KW"/>
</dbReference>
<dbReference type="InterPro" id="IPR052570">
    <property type="entry name" value="FliJ"/>
</dbReference>
<dbReference type="PRINTS" id="PR01004">
    <property type="entry name" value="FLGFLIJ"/>
</dbReference>
<accession>A0A7D4TEM6</accession>
<protein>
    <recommendedName>
        <fullName evidence="3">Flagellar FliJ protein</fullName>
    </recommendedName>
</protein>
<dbReference type="GO" id="GO:0009288">
    <property type="term" value="C:bacterial-type flagellum"/>
    <property type="evidence" value="ECO:0007669"/>
    <property type="project" value="InterPro"/>
</dbReference>
<keyword evidence="4" id="KW-0813">Transport</keyword>
<dbReference type="GO" id="GO:0006935">
    <property type="term" value="P:chemotaxis"/>
    <property type="evidence" value="ECO:0007669"/>
    <property type="project" value="UniProtKB-KW"/>
</dbReference>
<dbReference type="GO" id="GO:0003774">
    <property type="term" value="F:cytoskeletal motor activity"/>
    <property type="evidence" value="ECO:0007669"/>
    <property type="project" value="InterPro"/>
</dbReference>
<dbReference type="InterPro" id="IPR012823">
    <property type="entry name" value="Flagell_FliJ"/>
</dbReference>
<keyword evidence="7" id="KW-1005">Bacterial flagellum biogenesis</keyword>
<keyword evidence="8" id="KW-0653">Protein transport</keyword>
<name>A0A7D4TEM6_9GAMM</name>
<evidence type="ECO:0000256" key="9">
    <source>
        <dbReference type="ARBA" id="ARBA00023136"/>
    </source>
</evidence>
<keyword evidence="5" id="KW-1003">Cell membrane</keyword>
<evidence type="ECO:0000256" key="7">
    <source>
        <dbReference type="ARBA" id="ARBA00022795"/>
    </source>
</evidence>
<dbReference type="GO" id="GO:0015031">
    <property type="term" value="P:protein transport"/>
    <property type="evidence" value="ECO:0007669"/>
    <property type="project" value="UniProtKB-KW"/>
</dbReference>
<dbReference type="InterPro" id="IPR018006">
    <property type="entry name" value="Flag_FliJ_proteobac"/>
</dbReference>
<evidence type="ECO:0000256" key="8">
    <source>
        <dbReference type="ARBA" id="ARBA00022927"/>
    </source>
</evidence>
<keyword evidence="9" id="KW-0472">Membrane</keyword>
<evidence type="ECO:0000256" key="5">
    <source>
        <dbReference type="ARBA" id="ARBA00022475"/>
    </source>
</evidence>
<evidence type="ECO:0000256" key="6">
    <source>
        <dbReference type="ARBA" id="ARBA00022500"/>
    </source>
</evidence>